<evidence type="ECO:0000256" key="2">
    <source>
        <dbReference type="ARBA" id="ARBA00004496"/>
    </source>
</evidence>
<evidence type="ECO:0000259" key="10">
    <source>
        <dbReference type="Pfam" id="PF04652"/>
    </source>
</evidence>
<keyword evidence="8" id="KW-0472">Membrane</keyword>
<dbReference type="InterPro" id="IPR023175">
    <property type="entry name" value="Vta1/CALS_N_sf"/>
</dbReference>
<dbReference type="AlphaFoldDB" id="Q751Y4"/>
<evidence type="ECO:0000256" key="1">
    <source>
        <dbReference type="ARBA" id="ARBA00004481"/>
    </source>
</evidence>
<evidence type="ECO:0000259" key="11">
    <source>
        <dbReference type="Pfam" id="PF18097"/>
    </source>
</evidence>
<reference evidence="12 13" key="1">
    <citation type="journal article" date="2004" name="Science">
        <title>The Ashbya gossypii genome as a tool for mapping the ancient Saccharomyces cerevisiae genome.</title>
        <authorList>
            <person name="Dietrich F.S."/>
            <person name="Voegeli S."/>
            <person name="Brachat S."/>
            <person name="Lerch A."/>
            <person name="Gates K."/>
            <person name="Steiner S."/>
            <person name="Mohr C."/>
            <person name="Pohlmann R."/>
            <person name="Luedi P."/>
            <person name="Choi S."/>
            <person name="Wing R.A."/>
            <person name="Flavier A."/>
            <person name="Gaffney T.D."/>
            <person name="Philippsen P."/>
        </authorList>
    </citation>
    <scope>NUCLEOTIDE SEQUENCE [LARGE SCALE GENOMIC DNA]</scope>
    <source>
        <strain evidence="13">ATCC 10895 / CBS 109.51 / FGSC 9923 / NRRL Y-1056</strain>
    </source>
</reference>
<dbReference type="OrthoDB" id="391137at2759"/>
<evidence type="ECO:0000313" key="12">
    <source>
        <dbReference type="EMBL" id="AAS54063.1"/>
    </source>
</evidence>
<evidence type="ECO:0000256" key="4">
    <source>
        <dbReference type="ARBA" id="ARBA00022448"/>
    </source>
</evidence>
<dbReference type="KEGG" id="ago:AGOS_AFR691W"/>
<accession>Q751Y4</accession>
<dbReference type="GO" id="GO:0032511">
    <property type="term" value="P:late endosome to vacuole transport via multivesicular body sorting pathway"/>
    <property type="evidence" value="ECO:0000318"/>
    <property type="project" value="GO_Central"/>
</dbReference>
<name>Q751Y4_EREGS</name>
<feature type="compositionally biased region" description="Pro residues" evidence="9">
    <location>
        <begin position="200"/>
        <end position="216"/>
    </location>
</feature>
<keyword evidence="6" id="KW-0967">Endosome</keyword>
<dbReference type="GO" id="GO:0015031">
    <property type="term" value="P:protein transport"/>
    <property type="evidence" value="ECO:0007669"/>
    <property type="project" value="UniProtKB-KW"/>
</dbReference>
<feature type="domain" description="Vta1 C-terminal" evidence="11">
    <location>
        <begin position="228"/>
        <end position="264"/>
    </location>
</feature>
<evidence type="ECO:0000256" key="7">
    <source>
        <dbReference type="ARBA" id="ARBA00022927"/>
    </source>
</evidence>
<dbReference type="InterPro" id="IPR041212">
    <property type="entry name" value="Vta1_C"/>
</dbReference>
<evidence type="ECO:0000256" key="8">
    <source>
        <dbReference type="ARBA" id="ARBA00023136"/>
    </source>
</evidence>
<dbReference type="Gene3D" id="1.20.5.420">
    <property type="entry name" value="Immunoglobulin FC, subunit C"/>
    <property type="match status" value="1"/>
</dbReference>
<dbReference type="Proteomes" id="UP000000591">
    <property type="component" value="Chromosome VI"/>
</dbReference>
<dbReference type="InterPro" id="IPR039431">
    <property type="entry name" value="Vta1/CALS_N"/>
</dbReference>
<keyword evidence="5" id="KW-0963">Cytoplasm</keyword>
<evidence type="ECO:0000256" key="6">
    <source>
        <dbReference type="ARBA" id="ARBA00022753"/>
    </source>
</evidence>
<dbReference type="GO" id="GO:0005771">
    <property type="term" value="C:multivesicular body"/>
    <property type="evidence" value="ECO:0000318"/>
    <property type="project" value="GO_Central"/>
</dbReference>
<dbReference type="eggNOG" id="ENOG502RXP8">
    <property type="taxonomic scope" value="Eukaryota"/>
</dbReference>
<dbReference type="Pfam" id="PF04652">
    <property type="entry name" value="Vta1"/>
    <property type="match status" value="1"/>
</dbReference>
<dbReference type="PANTHER" id="PTHR46009">
    <property type="entry name" value="VACUOLAR PROTEIN SORTING-ASSOCIATED PROTEIN VTA1 HOMOLOG"/>
    <property type="match status" value="1"/>
</dbReference>
<evidence type="ECO:0000256" key="5">
    <source>
        <dbReference type="ARBA" id="ARBA00022490"/>
    </source>
</evidence>
<keyword evidence="4" id="KW-0813">Transport</keyword>
<dbReference type="GO" id="GO:0010008">
    <property type="term" value="C:endosome membrane"/>
    <property type="evidence" value="ECO:0007669"/>
    <property type="project" value="UniProtKB-SubCell"/>
</dbReference>
<dbReference type="Gene3D" id="1.25.40.270">
    <property type="entry name" value="Vacuolar protein sorting-associated protein vta1"/>
    <property type="match status" value="1"/>
</dbReference>
<dbReference type="PANTHER" id="PTHR46009:SF1">
    <property type="entry name" value="VACUOLAR PROTEIN SORTING-ASSOCIATED PROTEIN VTA1 HOMOLOG"/>
    <property type="match status" value="1"/>
</dbReference>
<gene>
    <name evidence="12" type="ORF">AGOS_AFR691W</name>
</gene>
<organism evidence="12 13">
    <name type="scientific">Eremothecium gossypii (strain ATCC 10895 / CBS 109.51 / FGSC 9923 / NRRL Y-1056)</name>
    <name type="common">Yeast</name>
    <name type="synonym">Ashbya gossypii</name>
    <dbReference type="NCBI Taxonomy" id="284811"/>
    <lineage>
        <taxon>Eukaryota</taxon>
        <taxon>Fungi</taxon>
        <taxon>Dikarya</taxon>
        <taxon>Ascomycota</taxon>
        <taxon>Saccharomycotina</taxon>
        <taxon>Saccharomycetes</taxon>
        <taxon>Saccharomycetales</taxon>
        <taxon>Saccharomycetaceae</taxon>
        <taxon>Eremothecium</taxon>
    </lineage>
</organism>
<dbReference type="OMA" id="YCKIYVL"/>
<keyword evidence="13" id="KW-1185">Reference proteome</keyword>
<feature type="compositionally biased region" description="Low complexity" evidence="9">
    <location>
        <begin position="175"/>
        <end position="199"/>
    </location>
</feature>
<feature type="region of interest" description="Disordered" evidence="9">
    <location>
        <begin position="156"/>
        <end position="219"/>
    </location>
</feature>
<dbReference type="STRING" id="284811.Q751Y4"/>
<comment type="similarity">
    <text evidence="3">Belongs to the VTA1 family.</text>
</comment>
<dbReference type="InParanoid" id="Q751Y4"/>
<dbReference type="GeneID" id="4622528"/>
<feature type="domain" description="Vta1/callose synthase N-terminal" evidence="10">
    <location>
        <begin position="9"/>
        <end position="155"/>
    </location>
</feature>
<dbReference type="FunCoup" id="Q751Y4">
    <property type="interactions" value="480"/>
</dbReference>
<proteinExistence type="inferred from homology"/>
<evidence type="ECO:0000256" key="9">
    <source>
        <dbReference type="SAM" id="MobiDB-lite"/>
    </source>
</evidence>
<protein>
    <submittedName>
        <fullName evidence="12">AFR691Wp</fullName>
    </submittedName>
</protein>
<sequence>MGQLRPVNLERLQAWCRELEESAPAVAYYMKLYTVERILSQGDGARRDVAAALLDEVERFKEAAQGANGDEGMATVVRDQTAAKALVLHFALHAHNSVLERLSAGDSGRAVARALWCCVDLLEAVVHLWGGRELMAEEQRECERRVKRAKWALARGTARPAGAARDEEDARDAGDAVASAGDAGESVGDAAEKAAAAAAPPAPQPPSVREPSPPHATAPDYEALLNREQQLEQANKHARYAISAINYEDLTTARRELAAALATLENM</sequence>
<dbReference type="HOGENOM" id="CLU_063501_0_0_1"/>
<evidence type="ECO:0000256" key="3">
    <source>
        <dbReference type="ARBA" id="ARBA00007895"/>
    </source>
</evidence>
<evidence type="ECO:0000313" key="13">
    <source>
        <dbReference type="Proteomes" id="UP000000591"/>
    </source>
</evidence>
<dbReference type="InterPro" id="IPR044538">
    <property type="entry name" value="Vta1-like"/>
</dbReference>
<reference evidence="13" key="2">
    <citation type="journal article" date="2013" name="G3 (Bethesda)">
        <title>Genomes of Ashbya fungi isolated from insects reveal four mating-type loci, numerous translocations, lack of transposons, and distinct gene duplications.</title>
        <authorList>
            <person name="Dietrich F.S."/>
            <person name="Voegeli S."/>
            <person name="Kuo S."/>
            <person name="Philippsen P."/>
        </authorList>
    </citation>
    <scope>GENOME REANNOTATION</scope>
    <source>
        <strain evidence="13">ATCC 10895 / CBS 109.51 / FGSC 9923 / NRRL Y-1056</strain>
    </source>
</reference>
<comment type="subcellular location">
    <subcellularLocation>
        <location evidence="2">Cytoplasm</location>
    </subcellularLocation>
    <subcellularLocation>
        <location evidence="1">Endosome membrane</location>
        <topology evidence="1">Peripheral membrane protein</topology>
    </subcellularLocation>
</comment>
<keyword evidence="7" id="KW-0653">Protein transport</keyword>
<dbReference type="RefSeq" id="NP_986239.1">
    <property type="nucleotide sequence ID" value="NM_212375.1"/>
</dbReference>
<dbReference type="Pfam" id="PF18097">
    <property type="entry name" value="Vta1_C"/>
    <property type="match status" value="1"/>
</dbReference>
<dbReference type="EMBL" id="AE016819">
    <property type="protein sequence ID" value="AAS54063.1"/>
    <property type="molecule type" value="Genomic_DNA"/>
</dbReference>